<dbReference type="InterPro" id="IPR045397">
    <property type="entry name" value="TumE-like"/>
</dbReference>
<sequence>MPLVKKAKLVKHVKVREDSGNIMEVKMWEVIPSPDKPHGYKYSLAYIVKGKRVIGYDNGEGKRDNRHYGEKVEPYKFKDLRTLTKDFYRDIESYKENKL</sequence>
<dbReference type="EMBL" id="MGDB01000118">
    <property type="protein sequence ID" value="OGL39456.1"/>
    <property type="molecule type" value="Genomic_DNA"/>
</dbReference>
<dbReference type="AlphaFoldDB" id="A0A1F7RD41"/>
<evidence type="ECO:0000313" key="2">
    <source>
        <dbReference type="Proteomes" id="UP000178526"/>
    </source>
</evidence>
<proteinExistence type="predicted"/>
<comment type="caution">
    <text evidence="1">The sequence shown here is derived from an EMBL/GenBank/DDBJ whole genome shotgun (WGS) entry which is preliminary data.</text>
</comment>
<accession>A0A1F7RD41</accession>
<evidence type="ECO:0000313" key="1">
    <source>
        <dbReference type="EMBL" id="OGL39456.1"/>
    </source>
</evidence>
<protein>
    <submittedName>
        <fullName evidence="1">Uncharacterized protein</fullName>
    </submittedName>
</protein>
<gene>
    <name evidence="1" type="ORF">A2042_02160</name>
</gene>
<dbReference type="Pfam" id="PF20126">
    <property type="entry name" value="TumE"/>
    <property type="match status" value="1"/>
</dbReference>
<reference evidence="1 2" key="1">
    <citation type="journal article" date="2016" name="Nat. Commun.">
        <title>Thousands of microbial genomes shed light on interconnected biogeochemical processes in an aquifer system.</title>
        <authorList>
            <person name="Anantharaman K."/>
            <person name="Brown C.T."/>
            <person name="Hug L.A."/>
            <person name="Sharon I."/>
            <person name="Castelle C.J."/>
            <person name="Probst A.J."/>
            <person name="Thomas B.C."/>
            <person name="Singh A."/>
            <person name="Wilkins M.J."/>
            <person name="Karaoz U."/>
            <person name="Brodie E.L."/>
            <person name="Williams K.H."/>
            <person name="Hubbard S.S."/>
            <person name="Banfield J.F."/>
        </authorList>
    </citation>
    <scope>NUCLEOTIDE SEQUENCE [LARGE SCALE GENOMIC DNA]</scope>
</reference>
<name>A0A1F7RD41_9BACT</name>
<organism evidence="1 2">
    <name type="scientific">Candidatus Schekmanbacteria bacterium GWA2_38_11</name>
    <dbReference type="NCBI Taxonomy" id="1817876"/>
    <lineage>
        <taxon>Bacteria</taxon>
        <taxon>Candidatus Schekmaniibacteriota</taxon>
    </lineage>
</organism>
<dbReference type="Proteomes" id="UP000178526">
    <property type="component" value="Unassembled WGS sequence"/>
</dbReference>